<feature type="region of interest" description="Disordered" evidence="1">
    <location>
        <begin position="373"/>
        <end position="403"/>
    </location>
</feature>
<evidence type="ECO:0000313" key="2">
    <source>
        <dbReference type="EMBL" id="CAD8705394.1"/>
    </source>
</evidence>
<reference evidence="2" key="1">
    <citation type="submission" date="2021-01" db="EMBL/GenBank/DDBJ databases">
        <authorList>
            <person name="Corre E."/>
            <person name="Pelletier E."/>
            <person name="Niang G."/>
            <person name="Scheremetjew M."/>
            <person name="Finn R."/>
            <person name="Kale V."/>
            <person name="Holt S."/>
            <person name="Cochrane G."/>
            <person name="Meng A."/>
            <person name="Brown T."/>
            <person name="Cohen L."/>
        </authorList>
    </citation>
    <scope>NUCLEOTIDE SEQUENCE</scope>
    <source>
        <strain evidence="2">SL-175</strain>
    </source>
</reference>
<dbReference type="EMBL" id="HBFC01013801">
    <property type="protein sequence ID" value="CAD8705394.1"/>
    <property type="molecule type" value="Transcribed_RNA"/>
</dbReference>
<feature type="compositionally biased region" description="Basic and acidic residues" evidence="1">
    <location>
        <begin position="217"/>
        <end position="226"/>
    </location>
</feature>
<name>A0A7S0SF80_9CHLO</name>
<evidence type="ECO:0000256" key="1">
    <source>
        <dbReference type="SAM" id="MobiDB-lite"/>
    </source>
</evidence>
<sequence>MLKLPHLQGGATGYLPTREGLSRTAPGVETGLPPSIVTNTWKSQAKASVEGTTDARYRSAALQCEVKLAEALCKAPERETKPNEDHVRPEQFRTAVCMELMGELCEMAGPFGSVLQSIREELAKAIYSDYYQSGSGTLAFDQLPFFTVAERLEAETAKMMEEQARWKADLLDREREVYSIDERMRSLEKQVSEAETLNSDLAAKLEDANDRAAQSKSEVRTSREEVKRLRKELLRSKEDMQRMRAAGHLQQVEAEELEKLRLTSAETQKELVNTLVHLERERKLSANSVSGDQHTTALKQIDELKRKMAAGNAPTRALTPRPDWRKLNPFDRVTTDGKTVDLVNELCVELKVLKKKTGELKDMDARLAEARSLLDPEPEASDPYEGEFQATVPKPTTQDDGGPSGIEAVMPSLGSGPELPRYMRLAKNIPLRPLSKRTTELFLKEVWECKMTSDASRTIPYSLPEFLYQHLRIKHKGQQTHLAEFGYNFYAALQQYNYDADVDLFLKVLTGAITEHVRGDRIALTRSLTEIMEYADTSTEVGGEGTQPGLIRRERLVAALKDLFPTKTPAAMSAITRALEEDQPGEVVDYMKLFEDDEDMNQGDFVETVYDQHLAEIQEYVDGVSDAIRTAGERFARKNGRAGDDPMVCPLSVMRKAIVSYEPGKPEGDVDAYIARGARLGTVSEVCLQCQLGLETPVEEFISRMHTALVKRSDNYSLSAVHRWKTAKAGGGPNPRGAISQPGKPSFA</sequence>
<proteinExistence type="predicted"/>
<gene>
    <name evidence="2" type="ORF">MANT1106_LOCUS8077</name>
</gene>
<feature type="compositionally biased region" description="Acidic residues" evidence="1">
    <location>
        <begin position="376"/>
        <end position="385"/>
    </location>
</feature>
<evidence type="ECO:0008006" key="3">
    <source>
        <dbReference type="Google" id="ProtNLM"/>
    </source>
</evidence>
<feature type="region of interest" description="Disordered" evidence="1">
    <location>
        <begin position="1"/>
        <end position="31"/>
    </location>
</feature>
<dbReference type="AlphaFoldDB" id="A0A7S0SF80"/>
<protein>
    <recommendedName>
        <fullName evidence="3">Translin-associated factor X-interacting protein 1 N-terminal domain-containing protein</fullName>
    </recommendedName>
</protein>
<feature type="region of interest" description="Disordered" evidence="1">
    <location>
        <begin position="726"/>
        <end position="748"/>
    </location>
</feature>
<feature type="region of interest" description="Disordered" evidence="1">
    <location>
        <begin position="205"/>
        <end position="226"/>
    </location>
</feature>
<organism evidence="2">
    <name type="scientific">Mantoniella antarctica</name>
    <dbReference type="NCBI Taxonomy" id="81844"/>
    <lineage>
        <taxon>Eukaryota</taxon>
        <taxon>Viridiplantae</taxon>
        <taxon>Chlorophyta</taxon>
        <taxon>Mamiellophyceae</taxon>
        <taxon>Mamiellales</taxon>
        <taxon>Mamiellaceae</taxon>
        <taxon>Mantoniella</taxon>
    </lineage>
</organism>
<accession>A0A7S0SF80</accession>